<dbReference type="NCBIfam" id="TIGR00370">
    <property type="entry name" value="5-oxoprolinase subunit PxpB"/>
    <property type="match status" value="1"/>
</dbReference>
<dbReference type="Proteomes" id="UP000600565">
    <property type="component" value="Unassembled WGS sequence"/>
</dbReference>
<dbReference type="GO" id="GO:0017168">
    <property type="term" value="F:5-oxoprolinase (ATP-hydrolyzing) activity"/>
    <property type="evidence" value="ECO:0007669"/>
    <property type="project" value="UniProtKB-EC"/>
</dbReference>
<organism evidence="5 6">
    <name type="scientific">Solibacillus merdavium</name>
    <dbReference type="NCBI Taxonomy" id="2762218"/>
    <lineage>
        <taxon>Bacteria</taxon>
        <taxon>Bacillati</taxon>
        <taxon>Bacillota</taxon>
        <taxon>Bacilli</taxon>
        <taxon>Bacillales</taxon>
        <taxon>Caryophanaceae</taxon>
        <taxon>Solibacillus</taxon>
    </lineage>
</organism>
<dbReference type="RefSeq" id="WP_191704658.1">
    <property type="nucleotide sequence ID" value="NZ_JACSPW010000013.1"/>
</dbReference>
<evidence type="ECO:0000313" key="6">
    <source>
        <dbReference type="Proteomes" id="UP000600565"/>
    </source>
</evidence>
<dbReference type="Gene3D" id="3.30.1360.40">
    <property type="match status" value="1"/>
</dbReference>
<keyword evidence="2 5" id="KW-0378">Hydrolase</keyword>
<dbReference type="PANTHER" id="PTHR34698">
    <property type="entry name" value="5-OXOPROLINASE SUBUNIT B"/>
    <property type="match status" value="1"/>
</dbReference>
<dbReference type="InterPro" id="IPR010016">
    <property type="entry name" value="PxpB"/>
</dbReference>
<dbReference type="SUPFAM" id="SSF50891">
    <property type="entry name" value="Cyclophilin-like"/>
    <property type="match status" value="1"/>
</dbReference>
<gene>
    <name evidence="5" type="primary">pxpB</name>
    <name evidence="5" type="ORF">H9632_13875</name>
</gene>
<protein>
    <submittedName>
        <fullName evidence="5">5-oxoprolinase subunit PxpB</fullName>
        <ecNumber evidence="5">3.5.2.9</ecNumber>
    </submittedName>
</protein>
<name>A0ABR8XQC2_9BACL</name>
<sequence length="233" mass="26111">MPVLQFRQLSDNALFVQFSTTINEQAHYEIQQAITMLQQQPFPGFIELVPSYTNFCVYYDPYIVRTSLPFKPFKTSAEKVQNYIENLLKHPENFPSETGRLIDIPVLYGGEYGPDLNDVARVNGLTPEQVIDIHTSKQYLVYMLGFAPGFPFLGGMDKRIATPRHSTPRLQIAAGSIGIAGEQTGIYPLATPGGWQIIGRTMTPLFLPDKKPPTLLRAGDRVRFVAVKEITSC</sequence>
<dbReference type="InterPro" id="IPR003833">
    <property type="entry name" value="CT_C_D"/>
</dbReference>
<keyword evidence="6" id="KW-1185">Reference proteome</keyword>
<proteinExistence type="predicted"/>
<evidence type="ECO:0000259" key="4">
    <source>
        <dbReference type="SMART" id="SM00796"/>
    </source>
</evidence>
<dbReference type="InterPro" id="IPR029000">
    <property type="entry name" value="Cyclophilin-like_dom_sf"/>
</dbReference>
<evidence type="ECO:0000256" key="1">
    <source>
        <dbReference type="ARBA" id="ARBA00022741"/>
    </source>
</evidence>
<dbReference type="SMART" id="SM00796">
    <property type="entry name" value="AHS1"/>
    <property type="match status" value="1"/>
</dbReference>
<evidence type="ECO:0000313" key="5">
    <source>
        <dbReference type="EMBL" id="MBD8034154.1"/>
    </source>
</evidence>
<evidence type="ECO:0000256" key="2">
    <source>
        <dbReference type="ARBA" id="ARBA00022801"/>
    </source>
</evidence>
<dbReference type="SUPFAM" id="SSF160467">
    <property type="entry name" value="PH0987 N-terminal domain-like"/>
    <property type="match status" value="1"/>
</dbReference>
<accession>A0ABR8XQC2</accession>
<keyword evidence="1" id="KW-0547">Nucleotide-binding</keyword>
<evidence type="ECO:0000256" key="3">
    <source>
        <dbReference type="ARBA" id="ARBA00022840"/>
    </source>
</evidence>
<dbReference type="EMBL" id="JACSPW010000013">
    <property type="protein sequence ID" value="MBD8034154.1"/>
    <property type="molecule type" value="Genomic_DNA"/>
</dbReference>
<keyword evidence="3" id="KW-0067">ATP-binding</keyword>
<reference evidence="5 6" key="1">
    <citation type="submission" date="2020-08" db="EMBL/GenBank/DDBJ databases">
        <title>A Genomic Blueprint of the Chicken Gut Microbiome.</title>
        <authorList>
            <person name="Gilroy R."/>
            <person name="Ravi A."/>
            <person name="Getino M."/>
            <person name="Pursley I."/>
            <person name="Horton D.L."/>
            <person name="Alikhan N.-F."/>
            <person name="Baker D."/>
            <person name="Gharbi K."/>
            <person name="Hall N."/>
            <person name="Watson M."/>
            <person name="Adriaenssens E.M."/>
            <person name="Foster-Nyarko E."/>
            <person name="Jarju S."/>
            <person name="Secka A."/>
            <person name="Antonio M."/>
            <person name="Oren A."/>
            <person name="Chaudhuri R."/>
            <person name="La Ragione R.M."/>
            <person name="Hildebrand F."/>
            <person name="Pallen M.J."/>
        </authorList>
    </citation>
    <scope>NUCLEOTIDE SEQUENCE [LARGE SCALE GENOMIC DNA]</scope>
    <source>
        <strain evidence="5 6">Sa1YVA6</strain>
    </source>
</reference>
<dbReference type="Pfam" id="PF02682">
    <property type="entry name" value="CT_C_D"/>
    <property type="match status" value="1"/>
</dbReference>
<dbReference type="EC" id="3.5.2.9" evidence="5"/>
<comment type="caution">
    <text evidence="5">The sequence shown here is derived from an EMBL/GenBank/DDBJ whole genome shotgun (WGS) entry which is preliminary data.</text>
</comment>
<dbReference type="Gene3D" id="2.40.100.10">
    <property type="entry name" value="Cyclophilin-like"/>
    <property type="match status" value="1"/>
</dbReference>
<feature type="domain" description="Carboxyltransferase" evidence="4">
    <location>
        <begin position="4"/>
        <end position="216"/>
    </location>
</feature>
<dbReference type="PANTHER" id="PTHR34698:SF2">
    <property type="entry name" value="5-OXOPROLINASE SUBUNIT B"/>
    <property type="match status" value="1"/>
</dbReference>